<comment type="caution">
    <text evidence="1">The sequence shown here is derived from an EMBL/GenBank/DDBJ whole genome shotgun (WGS) entry which is preliminary data.</text>
</comment>
<dbReference type="InterPro" id="IPR017850">
    <property type="entry name" value="Alkaline_phosphatase_core_sf"/>
</dbReference>
<reference evidence="1 2" key="1">
    <citation type="submission" date="2019-07" db="EMBL/GenBank/DDBJ databases">
        <title>Whole genome shotgun sequence of Pseudonocardia sulfidoxydans NBRC 16205.</title>
        <authorList>
            <person name="Hosoyama A."/>
            <person name="Uohara A."/>
            <person name="Ohji S."/>
            <person name="Ichikawa N."/>
        </authorList>
    </citation>
    <scope>NUCLEOTIDE SEQUENCE [LARGE SCALE GENOMIC DNA]</scope>
    <source>
        <strain evidence="1 2">NBRC 16205</strain>
    </source>
</reference>
<evidence type="ECO:0000313" key="2">
    <source>
        <dbReference type="Proteomes" id="UP000321685"/>
    </source>
</evidence>
<dbReference type="Proteomes" id="UP000321685">
    <property type="component" value="Unassembled WGS sequence"/>
</dbReference>
<gene>
    <name evidence="1" type="ORF">PSU4_14880</name>
</gene>
<proteinExistence type="predicted"/>
<organism evidence="1 2">
    <name type="scientific">Pseudonocardia sulfidoxydans NBRC 16205</name>
    <dbReference type="NCBI Taxonomy" id="1223511"/>
    <lineage>
        <taxon>Bacteria</taxon>
        <taxon>Bacillati</taxon>
        <taxon>Actinomycetota</taxon>
        <taxon>Actinomycetes</taxon>
        <taxon>Pseudonocardiales</taxon>
        <taxon>Pseudonocardiaceae</taxon>
        <taxon>Pseudonocardia</taxon>
    </lineage>
</organism>
<dbReference type="Gene3D" id="3.40.720.10">
    <property type="entry name" value="Alkaline Phosphatase, subunit A"/>
    <property type="match status" value="1"/>
</dbReference>
<accession>A0A511DFM3</accession>
<evidence type="ECO:0000313" key="1">
    <source>
        <dbReference type="EMBL" id="GEL22534.1"/>
    </source>
</evidence>
<dbReference type="OrthoDB" id="9779267at2"/>
<dbReference type="EMBL" id="BJVJ01000010">
    <property type="protein sequence ID" value="GEL22534.1"/>
    <property type="molecule type" value="Genomic_DNA"/>
</dbReference>
<dbReference type="Pfam" id="PF01663">
    <property type="entry name" value="Phosphodiest"/>
    <property type="match status" value="1"/>
</dbReference>
<name>A0A511DFM3_9PSEU</name>
<dbReference type="AlphaFoldDB" id="A0A511DFM3"/>
<sequence>MTAPLLPRYGTASLAEVLPSVLAALGVPGPAPLPLPPVRAACVLLVDGLGTELLRTHAADAPFLSTMADAGPLTVGFPSTTPISLASLGTGLPPGGHGLVGLSFDPGDQALLDVLRWTRARDGKHVDQRDLHVPEVVQPSDTALQRAAADGVVVTAVAPAFQRESGLTRAALRGGTFRGVLALGDLAAEIDAALTGPGRRLCYGYHSDLDTLGHVHGPGTLPWRLQLRQIDLLVSTIAAALPPDALLVVTGDHGMITVDRAPDFDTDETLQAGVSLLGGDARARHVYTTPGAIDDVLATWQDVLGDDAWVVTRDEAVAAGWFGPLGPHVAGRIGDVVAAMRGGTALVRSQAEPKLAKLVGQHGSLTSAEQLVPLLVTGPQS</sequence>
<dbReference type="RefSeq" id="WP_147103993.1">
    <property type="nucleotide sequence ID" value="NZ_BJVJ01000010.1"/>
</dbReference>
<dbReference type="InterPro" id="IPR002591">
    <property type="entry name" value="Phosphodiest/P_Trfase"/>
</dbReference>
<keyword evidence="2" id="KW-1185">Reference proteome</keyword>
<protein>
    <submittedName>
        <fullName evidence="1">Phosphodiesterase</fullName>
    </submittedName>
</protein>
<dbReference type="SUPFAM" id="SSF53649">
    <property type="entry name" value="Alkaline phosphatase-like"/>
    <property type="match status" value="1"/>
</dbReference>